<comment type="caution">
    <text evidence="2">The sequence shown here is derived from an EMBL/GenBank/DDBJ whole genome shotgun (WGS) entry which is preliminary data.</text>
</comment>
<feature type="domain" description="Cupin type-2" evidence="1">
    <location>
        <begin position="34"/>
        <end position="98"/>
    </location>
</feature>
<dbReference type="InterPro" id="IPR013096">
    <property type="entry name" value="Cupin_2"/>
</dbReference>
<dbReference type="CDD" id="cd02209">
    <property type="entry name" value="cupin_XRE_C"/>
    <property type="match status" value="1"/>
</dbReference>
<dbReference type="AlphaFoldDB" id="A0A645IIX1"/>
<dbReference type="Gene3D" id="2.60.120.10">
    <property type="entry name" value="Jelly Rolls"/>
    <property type="match status" value="1"/>
</dbReference>
<dbReference type="EMBL" id="VSSQ01110385">
    <property type="protein sequence ID" value="MPN48254.1"/>
    <property type="molecule type" value="Genomic_DNA"/>
</dbReference>
<dbReference type="InterPro" id="IPR011051">
    <property type="entry name" value="RmlC_Cupin_sf"/>
</dbReference>
<name>A0A645IIX1_9ZZZZ</name>
<accession>A0A645IIX1</accession>
<evidence type="ECO:0000313" key="2">
    <source>
        <dbReference type="EMBL" id="MPN48254.1"/>
    </source>
</evidence>
<reference evidence="2" key="1">
    <citation type="submission" date="2019-08" db="EMBL/GenBank/DDBJ databases">
        <authorList>
            <person name="Kucharzyk K."/>
            <person name="Murdoch R.W."/>
            <person name="Higgins S."/>
            <person name="Loffler F."/>
        </authorList>
    </citation>
    <scope>NUCLEOTIDE SEQUENCE</scope>
</reference>
<sequence length="103" mass="10747">MNESFITPPGHVKFRAKKLFDAAGEVAGGSIAFLEPGGGGPVPPHTHSHDHLFIVTRGAVCIEVGGKTVIVGAGDAFRVDGRELHSVWNDSDGETVMVGLTVN</sequence>
<proteinExistence type="predicted"/>
<dbReference type="SUPFAM" id="SSF51182">
    <property type="entry name" value="RmlC-like cupins"/>
    <property type="match status" value="1"/>
</dbReference>
<gene>
    <name evidence="2" type="ORF">SDC9_195860</name>
</gene>
<dbReference type="InterPro" id="IPR014710">
    <property type="entry name" value="RmlC-like_jellyroll"/>
</dbReference>
<dbReference type="Pfam" id="PF07883">
    <property type="entry name" value="Cupin_2"/>
    <property type="match status" value="1"/>
</dbReference>
<protein>
    <recommendedName>
        <fullName evidence="1">Cupin type-2 domain-containing protein</fullName>
    </recommendedName>
</protein>
<organism evidence="2">
    <name type="scientific">bioreactor metagenome</name>
    <dbReference type="NCBI Taxonomy" id="1076179"/>
    <lineage>
        <taxon>unclassified sequences</taxon>
        <taxon>metagenomes</taxon>
        <taxon>ecological metagenomes</taxon>
    </lineage>
</organism>
<evidence type="ECO:0000259" key="1">
    <source>
        <dbReference type="Pfam" id="PF07883"/>
    </source>
</evidence>